<evidence type="ECO:0000313" key="2">
    <source>
        <dbReference type="Proteomes" id="UP000562682"/>
    </source>
</evidence>
<sequence>MDATFTIRSAKDTRRMQSFDPQLLKARSDFDNADLVRKGKGGGTADLYVFSAPEPGFSGMTVTTCGLRIAQQLALILTWRDPGAAAPEFSWELGAPENSNFLLIDVGHDMNSCRPSRSSSALPETEFECWSEVSRYGASHHHLLEVRPRSGDVAKVWIQQYAIVYINNV</sequence>
<proteinExistence type="predicted"/>
<reference evidence="1 2" key="1">
    <citation type="submission" date="2020-05" db="EMBL/GenBank/DDBJ databases">
        <title>Identification and distribution of gene clusters putatively required for synthesis of sphingolipid metabolism inhibitors in phylogenetically diverse species of the filamentous fungus Fusarium.</title>
        <authorList>
            <person name="Kim H.-S."/>
            <person name="Busman M."/>
            <person name="Brown D.W."/>
            <person name="Divon H."/>
            <person name="Uhlig S."/>
            <person name="Proctor R.H."/>
        </authorList>
    </citation>
    <scope>NUCLEOTIDE SEQUENCE [LARGE SCALE GENOMIC DNA]</scope>
    <source>
        <strain evidence="1 2">NRRL 25311</strain>
    </source>
</reference>
<name>A0A8H5TK25_9HYPO</name>
<evidence type="ECO:0000313" key="1">
    <source>
        <dbReference type="EMBL" id="KAF5671558.1"/>
    </source>
</evidence>
<protein>
    <submittedName>
        <fullName evidence="1">Uncharacterized protein</fullName>
    </submittedName>
</protein>
<comment type="caution">
    <text evidence="1">The sequence shown here is derived from an EMBL/GenBank/DDBJ whole genome shotgun (WGS) entry which is preliminary data.</text>
</comment>
<gene>
    <name evidence="1" type="ORF">FDENT_10851</name>
</gene>
<dbReference type="AlphaFoldDB" id="A0A8H5TK25"/>
<organism evidence="1 2">
    <name type="scientific">Fusarium denticulatum</name>
    <dbReference type="NCBI Taxonomy" id="48507"/>
    <lineage>
        <taxon>Eukaryota</taxon>
        <taxon>Fungi</taxon>
        <taxon>Dikarya</taxon>
        <taxon>Ascomycota</taxon>
        <taxon>Pezizomycotina</taxon>
        <taxon>Sordariomycetes</taxon>
        <taxon>Hypocreomycetidae</taxon>
        <taxon>Hypocreales</taxon>
        <taxon>Nectriaceae</taxon>
        <taxon>Fusarium</taxon>
        <taxon>Fusarium fujikuroi species complex</taxon>
    </lineage>
</organism>
<dbReference type="Proteomes" id="UP000562682">
    <property type="component" value="Unassembled WGS sequence"/>
</dbReference>
<keyword evidence="2" id="KW-1185">Reference proteome</keyword>
<accession>A0A8H5TK25</accession>
<dbReference type="EMBL" id="JAAOAK010000348">
    <property type="protein sequence ID" value="KAF5671558.1"/>
    <property type="molecule type" value="Genomic_DNA"/>
</dbReference>